<feature type="domain" description="Aminotransferase class V" evidence="9">
    <location>
        <begin position="9"/>
        <end position="381"/>
    </location>
</feature>
<dbReference type="SUPFAM" id="SSF53383">
    <property type="entry name" value="PLP-dependent transferases"/>
    <property type="match status" value="1"/>
</dbReference>
<evidence type="ECO:0000256" key="4">
    <source>
        <dbReference type="ARBA" id="ARBA00022723"/>
    </source>
</evidence>
<evidence type="ECO:0000313" key="11">
    <source>
        <dbReference type="Proteomes" id="UP000228700"/>
    </source>
</evidence>
<name>A0A2M8LBM0_9BACT</name>
<evidence type="ECO:0000313" key="10">
    <source>
        <dbReference type="EMBL" id="PJE74017.1"/>
    </source>
</evidence>
<dbReference type="EMBL" id="PFEQ01000013">
    <property type="protein sequence ID" value="PJE74017.1"/>
    <property type="molecule type" value="Genomic_DNA"/>
</dbReference>
<keyword evidence="3" id="KW-0808">Transferase</keyword>
<dbReference type="PANTHER" id="PTHR11601:SF34">
    <property type="entry name" value="CYSTEINE DESULFURASE"/>
    <property type="match status" value="1"/>
</dbReference>
<evidence type="ECO:0000256" key="6">
    <source>
        <dbReference type="ARBA" id="ARBA00023004"/>
    </source>
</evidence>
<dbReference type="GO" id="GO:0046872">
    <property type="term" value="F:metal ion binding"/>
    <property type="evidence" value="ECO:0007669"/>
    <property type="project" value="UniProtKB-KW"/>
</dbReference>
<comment type="cofactor">
    <cofactor evidence="1">
        <name>pyridoxal 5'-phosphate</name>
        <dbReference type="ChEBI" id="CHEBI:597326"/>
    </cofactor>
</comment>
<keyword evidence="4" id="KW-0479">Metal-binding</keyword>
<evidence type="ECO:0000256" key="3">
    <source>
        <dbReference type="ARBA" id="ARBA00022679"/>
    </source>
</evidence>
<dbReference type="InterPro" id="IPR015424">
    <property type="entry name" value="PyrdxlP-dep_Trfase"/>
</dbReference>
<accession>A0A2M8LBM0</accession>
<sequence>MIWGNKKRVYADYASTTLLNREVARHMRYAERTYIANPSSIYKEGVDAHVFLEHERERVARLLSVRSHEIYFTSGGTEANATIISGVINSRIKKGIVPRDIHVITSIIEHSSVLETIRTFEKQGIRVTYIIPHTDGIVRVEDVTKAVRPETVLISIMYVNNEIGTIQPISKIGGIVRKMRAETMSEYPVLHSDASQAPLWLDCSLEGLRIDALTLDAHKMEGPRGIGAMVVKSHVLWEPLMVGGGQEFGKRPTTESLSLIAGFTEALAHAVHDRERRVEKVRKVRDTLVSLTKNIPDIVINGSLVYRLPNNLNVSLLTLSDAELAILIFDKHGVACSTKSSCLKGEEESYTVKSLGGDPRCARTTLRFSFGPHSTMSDIRRIATVLARLSEQKNK</sequence>
<dbReference type="Proteomes" id="UP000228700">
    <property type="component" value="Unassembled WGS sequence"/>
</dbReference>
<dbReference type="Gene3D" id="3.40.640.10">
    <property type="entry name" value="Type I PLP-dependent aspartate aminotransferase-like (Major domain)"/>
    <property type="match status" value="1"/>
</dbReference>
<dbReference type="GO" id="GO:0051536">
    <property type="term" value="F:iron-sulfur cluster binding"/>
    <property type="evidence" value="ECO:0007669"/>
    <property type="project" value="UniProtKB-KW"/>
</dbReference>
<dbReference type="InterPro" id="IPR015421">
    <property type="entry name" value="PyrdxlP-dep_Trfase_major"/>
</dbReference>
<evidence type="ECO:0000256" key="1">
    <source>
        <dbReference type="ARBA" id="ARBA00001933"/>
    </source>
</evidence>
<evidence type="ECO:0000259" key="9">
    <source>
        <dbReference type="Pfam" id="PF00266"/>
    </source>
</evidence>
<gene>
    <name evidence="10" type="ORF">COV01_02830</name>
</gene>
<organism evidence="10 11">
    <name type="scientific">Candidatus Taylorbacteria bacterium CG10_big_fil_rev_8_21_14_0_10_41_48</name>
    <dbReference type="NCBI Taxonomy" id="1975024"/>
    <lineage>
        <taxon>Bacteria</taxon>
        <taxon>Candidatus Tayloriibacteriota</taxon>
    </lineage>
</organism>
<dbReference type="PANTHER" id="PTHR11601">
    <property type="entry name" value="CYSTEINE DESULFURYLASE FAMILY MEMBER"/>
    <property type="match status" value="1"/>
</dbReference>
<evidence type="ECO:0000256" key="7">
    <source>
        <dbReference type="ARBA" id="ARBA00023014"/>
    </source>
</evidence>
<comment type="caution">
    <text evidence="10">The sequence shown here is derived from an EMBL/GenBank/DDBJ whole genome shotgun (WGS) entry which is preliminary data.</text>
</comment>
<dbReference type="Gene3D" id="1.10.260.50">
    <property type="match status" value="1"/>
</dbReference>
<dbReference type="Pfam" id="PF00266">
    <property type="entry name" value="Aminotran_5"/>
    <property type="match status" value="1"/>
</dbReference>
<keyword evidence="5" id="KW-0663">Pyridoxal phosphate</keyword>
<reference evidence="11" key="1">
    <citation type="submission" date="2017-09" db="EMBL/GenBank/DDBJ databases">
        <title>Depth-based differentiation of microbial function through sediment-hosted aquifers and enrichment of novel symbionts in the deep terrestrial subsurface.</title>
        <authorList>
            <person name="Probst A.J."/>
            <person name="Ladd B."/>
            <person name="Jarett J.K."/>
            <person name="Geller-Mcgrath D.E."/>
            <person name="Sieber C.M.K."/>
            <person name="Emerson J.B."/>
            <person name="Anantharaman K."/>
            <person name="Thomas B.C."/>
            <person name="Malmstrom R."/>
            <person name="Stieglmeier M."/>
            <person name="Klingl A."/>
            <person name="Woyke T."/>
            <person name="Ryan C.M."/>
            <person name="Banfield J.F."/>
        </authorList>
    </citation>
    <scope>NUCLEOTIDE SEQUENCE [LARGE SCALE GENOMIC DNA]</scope>
</reference>
<dbReference type="GO" id="GO:0031071">
    <property type="term" value="F:cysteine desulfurase activity"/>
    <property type="evidence" value="ECO:0007669"/>
    <property type="project" value="UniProtKB-EC"/>
</dbReference>
<dbReference type="PIRSF" id="PIRSF005572">
    <property type="entry name" value="NifS"/>
    <property type="match status" value="1"/>
</dbReference>
<evidence type="ECO:0000256" key="5">
    <source>
        <dbReference type="ARBA" id="ARBA00022898"/>
    </source>
</evidence>
<dbReference type="AlphaFoldDB" id="A0A2M8LBM0"/>
<dbReference type="InterPro" id="IPR016454">
    <property type="entry name" value="Cysteine_dSase"/>
</dbReference>
<comment type="similarity">
    <text evidence="2">Belongs to the class-V pyridoxal-phosphate-dependent aminotransferase family. NifS/IscS subfamily.</text>
</comment>
<evidence type="ECO:0000256" key="2">
    <source>
        <dbReference type="ARBA" id="ARBA00006490"/>
    </source>
</evidence>
<evidence type="ECO:0000256" key="8">
    <source>
        <dbReference type="ARBA" id="ARBA00050776"/>
    </source>
</evidence>
<comment type="catalytic activity">
    <reaction evidence="8">
        <text>(sulfur carrier)-H + L-cysteine = (sulfur carrier)-SH + L-alanine</text>
        <dbReference type="Rhea" id="RHEA:43892"/>
        <dbReference type="Rhea" id="RHEA-COMP:14737"/>
        <dbReference type="Rhea" id="RHEA-COMP:14739"/>
        <dbReference type="ChEBI" id="CHEBI:29917"/>
        <dbReference type="ChEBI" id="CHEBI:35235"/>
        <dbReference type="ChEBI" id="CHEBI:57972"/>
        <dbReference type="ChEBI" id="CHEBI:64428"/>
        <dbReference type="EC" id="2.8.1.7"/>
    </reaction>
</comment>
<keyword evidence="6" id="KW-0408">Iron</keyword>
<dbReference type="Gene3D" id="3.90.1150.10">
    <property type="entry name" value="Aspartate Aminotransferase, domain 1"/>
    <property type="match status" value="1"/>
</dbReference>
<protein>
    <recommendedName>
        <fullName evidence="9">Aminotransferase class V domain-containing protein</fullName>
    </recommendedName>
</protein>
<keyword evidence="7" id="KW-0411">Iron-sulfur</keyword>
<proteinExistence type="inferred from homology"/>
<dbReference type="InterPro" id="IPR000192">
    <property type="entry name" value="Aminotrans_V_dom"/>
</dbReference>
<dbReference type="InterPro" id="IPR015422">
    <property type="entry name" value="PyrdxlP-dep_Trfase_small"/>
</dbReference>